<organism evidence="1 2">
    <name type="scientific">Pseudomonas syringae pv. tagetis</name>
    <dbReference type="NCBI Taxonomy" id="129140"/>
    <lineage>
        <taxon>Bacteria</taxon>
        <taxon>Pseudomonadati</taxon>
        <taxon>Pseudomonadota</taxon>
        <taxon>Gammaproteobacteria</taxon>
        <taxon>Pseudomonadales</taxon>
        <taxon>Pseudomonadaceae</taxon>
        <taxon>Pseudomonas</taxon>
    </lineage>
</organism>
<dbReference type="Proteomes" id="UP001610657">
    <property type="component" value="Unassembled WGS sequence"/>
</dbReference>
<evidence type="ECO:0000313" key="1">
    <source>
        <dbReference type="EMBL" id="MFH7519063.1"/>
    </source>
</evidence>
<name>A0ABW7NW93_9PSED</name>
<dbReference type="PANTHER" id="PTHR11019:SF159">
    <property type="entry name" value="TRANSCRIPTIONAL REGULATOR-RELATED"/>
    <property type="match status" value="1"/>
</dbReference>
<feature type="non-terminal residue" evidence="1">
    <location>
        <position position="88"/>
    </location>
</feature>
<evidence type="ECO:0000313" key="2">
    <source>
        <dbReference type="Proteomes" id="UP001610657"/>
    </source>
</evidence>
<dbReference type="PANTHER" id="PTHR11019">
    <property type="entry name" value="HTH-TYPE TRANSCRIPTIONAL REGULATOR NIMR"/>
    <property type="match status" value="1"/>
</dbReference>
<protein>
    <submittedName>
        <fullName evidence="1">AraC family transcriptional regulator</fullName>
    </submittedName>
</protein>
<accession>A0ABW7NW93</accession>
<gene>
    <name evidence="1" type="ORF">RA271_28480</name>
</gene>
<proteinExistence type="predicted"/>
<feature type="non-terminal residue" evidence="1">
    <location>
        <position position="1"/>
    </location>
</feature>
<keyword evidence="2" id="KW-1185">Reference proteome</keyword>
<comment type="caution">
    <text evidence="1">The sequence shown here is derived from an EMBL/GenBank/DDBJ whole genome shotgun (WGS) entry which is preliminary data.</text>
</comment>
<sequence length="88" mass="10184">QSRVRVPAGREHEGVTSMRAEKRILYIRTPDSGWAPKRCRVLEVTPLARELIKRFCLLPVDYTEQESQEARLEQVLLDHLAQLPEVGF</sequence>
<reference evidence="1 2" key="1">
    <citation type="submission" date="2023-08" db="EMBL/GenBank/DDBJ databases">
        <title>Genomic and mutational analysis of Pseudomonas syringae pv. tagetis EB037 pathogenicity on sunflower.</title>
        <authorList>
            <person name="Maul J.E."/>
        </authorList>
    </citation>
    <scope>NUCLEOTIDE SEQUENCE [LARGE SCALE GENOMIC DNA]</scope>
    <source>
        <strain evidence="1 2">EB037_T1</strain>
    </source>
</reference>
<dbReference type="EMBL" id="JAVCQK010000314">
    <property type="protein sequence ID" value="MFH7519063.1"/>
    <property type="molecule type" value="Genomic_DNA"/>
</dbReference>